<evidence type="ECO:0000313" key="4">
    <source>
        <dbReference type="Proteomes" id="UP000295280"/>
    </source>
</evidence>
<dbReference type="InterPro" id="IPR001173">
    <property type="entry name" value="Glyco_trans_2-like"/>
</dbReference>
<dbReference type="PANTHER" id="PTHR22916">
    <property type="entry name" value="GLYCOSYLTRANSFERASE"/>
    <property type="match status" value="1"/>
</dbReference>
<organism evidence="3 4">
    <name type="scientific">Macrococcus carouselicus</name>
    <dbReference type="NCBI Taxonomy" id="69969"/>
    <lineage>
        <taxon>Bacteria</taxon>
        <taxon>Bacillati</taxon>
        <taxon>Bacillota</taxon>
        <taxon>Bacilli</taxon>
        <taxon>Bacillales</taxon>
        <taxon>Staphylococcaceae</taxon>
        <taxon>Macrococcus</taxon>
    </lineage>
</organism>
<dbReference type="Pfam" id="PF00535">
    <property type="entry name" value="Glycos_transf_2"/>
    <property type="match status" value="1"/>
</dbReference>
<keyword evidence="4" id="KW-1185">Reference proteome</keyword>
<dbReference type="RefSeq" id="WP_133416693.1">
    <property type="nucleotide sequence ID" value="NZ_SCWD01000001.1"/>
</dbReference>
<dbReference type="CDD" id="cd00761">
    <property type="entry name" value="Glyco_tranf_GTA_type"/>
    <property type="match status" value="1"/>
</dbReference>
<evidence type="ECO:0000256" key="1">
    <source>
        <dbReference type="ARBA" id="ARBA00006739"/>
    </source>
</evidence>
<reference evidence="3 4" key="1">
    <citation type="submission" date="2019-01" db="EMBL/GenBank/DDBJ databases">
        <title>Draft genome sequences of the type strains of six Macrococcus species.</title>
        <authorList>
            <person name="Mazhar S."/>
            <person name="Altermann E."/>
            <person name="Hill C."/>
            <person name="Mcauliffe O."/>
        </authorList>
    </citation>
    <scope>NUCLEOTIDE SEQUENCE [LARGE SCALE GENOMIC DNA]</scope>
    <source>
        <strain evidence="3 4">ATCC 51828</strain>
    </source>
</reference>
<comment type="similarity">
    <text evidence="1">Belongs to the glycosyltransferase 2 family.</text>
</comment>
<dbReference type="SUPFAM" id="SSF53448">
    <property type="entry name" value="Nucleotide-diphospho-sugar transferases"/>
    <property type="match status" value="1"/>
</dbReference>
<accession>A0A9Q8FN54</accession>
<name>A0A9Q8FN54_9STAP</name>
<evidence type="ECO:0000313" key="3">
    <source>
        <dbReference type="EMBL" id="TDM03830.1"/>
    </source>
</evidence>
<dbReference type="Gene3D" id="3.90.550.10">
    <property type="entry name" value="Spore Coat Polysaccharide Biosynthesis Protein SpsA, Chain A"/>
    <property type="match status" value="1"/>
</dbReference>
<gene>
    <name evidence="3" type="ORF">ERX40_01310</name>
</gene>
<dbReference type="EMBL" id="SCWD01000001">
    <property type="protein sequence ID" value="TDM03830.1"/>
    <property type="molecule type" value="Genomic_DNA"/>
</dbReference>
<dbReference type="AlphaFoldDB" id="A0A9Q8FN54"/>
<feature type="domain" description="Glycosyltransferase 2-like" evidence="2">
    <location>
        <begin position="585"/>
        <end position="714"/>
    </location>
</feature>
<evidence type="ECO:0000259" key="2">
    <source>
        <dbReference type="Pfam" id="PF00535"/>
    </source>
</evidence>
<proteinExistence type="inferred from homology"/>
<dbReference type="GO" id="GO:0016758">
    <property type="term" value="F:hexosyltransferase activity"/>
    <property type="evidence" value="ECO:0007669"/>
    <property type="project" value="UniProtKB-ARBA"/>
</dbReference>
<dbReference type="Proteomes" id="UP000295280">
    <property type="component" value="Unassembled WGS sequence"/>
</dbReference>
<dbReference type="PANTHER" id="PTHR22916:SF3">
    <property type="entry name" value="UDP-GLCNAC:BETAGAL BETA-1,3-N-ACETYLGLUCOSAMINYLTRANSFERASE-LIKE PROTEIN 1"/>
    <property type="match status" value="1"/>
</dbReference>
<sequence>MIFNRDHNFQDKIISRLLNETPAVENSAAENTEENKVINERNTNVNLEVLETERKIERYQQFQDVLSKDYSLGLSLLSNMKENESFVDFIEKWQREGKTDFFSKLEPYLANVPESNGSRIFTRINKRVGIICDEFLYNSYKDVIDLVYIPHDYETIDLDFDFVIIATAWTGIDKSWAGLASLNGSVRRHAIELISLLKAKQIPVIFYSKEDPVNYDVFKDLATHCDFIYTSAVEIEDQYRDYTGNDNVSTLTFGINPHYHNPVGTRTDLSRRNKDEVIFAGSWMVKYPMRNKEAGRIFDAVNKNDTELTIIDRNLELQRSRYYFPLKYIPNITGPLPHENLQKIHKVFRWAINVNSVKYSDTMFANRIYELQAFGNLLLSNYSVGVNNKFPNVFILNHKTDFETIFNNLSEDDLKSIQAKGIRNVMRSETTYHRMLQIMHDIGIDYNETYELPVYVVVPAITDSIQSQFDAQSYGNKHLMTETDFKEADITEGFVTYFNAQYFYEEYYLEDLYSAFKYTDVDFVTKSNDESEHHNFTTNQYEGLTMYDISKLGTSGLQGYGLDKVEVTTPAALAAKQVNRSKKMSVIIPIHNNGTYLEDKCMSSLKRSSMYDDMEIIFVNDGSTDELTIQIINRLRRQNPSIVYYEFESGSGSASRPRNKGAELASTKYITYLDPDNEAIGDGYKYLYDRLEENPEIDMVVGNILKEDNKKRSEFNFYVTGTKYNNGQALITDPHEFMERCGLRAQSIQALVVKSDIIKKNNLRMVEGAAGQDTMFFQELVLNSNQVLLVKEYIHMYYAAVSGSVTNTISKKFFDKYYKLETERIPFLLENKLMDTYMEKRFNFYVKGWYIVRLDRIAPEDRKEAVTRFLDIYSLYDGYSRPEDRDLNDVIESLKEEVNYLK</sequence>
<dbReference type="OrthoDB" id="7019976at2"/>
<dbReference type="InterPro" id="IPR029044">
    <property type="entry name" value="Nucleotide-diphossugar_trans"/>
</dbReference>
<comment type="caution">
    <text evidence="3">The sequence shown here is derived from an EMBL/GenBank/DDBJ whole genome shotgun (WGS) entry which is preliminary data.</text>
</comment>
<protein>
    <submittedName>
        <fullName evidence="3">Glycosyltransferase</fullName>
    </submittedName>
</protein>